<dbReference type="GO" id="GO:0006508">
    <property type="term" value="P:proteolysis"/>
    <property type="evidence" value="ECO:0007669"/>
    <property type="project" value="UniProtKB-KW"/>
</dbReference>
<dbReference type="GO" id="GO:0016192">
    <property type="term" value="P:vesicle-mediated transport"/>
    <property type="evidence" value="ECO:0007669"/>
    <property type="project" value="UniProtKB-ARBA"/>
</dbReference>
<dbReference type="PROSITE" id="PS50287">
    <property type="entry name" value="SRCR_2"/>
    <property type="match status" value="1"/>
</dbReference>
<dbReference type="PROSITE" id="PS50068">
    <property type="entry name" value="LDLRA_2"/>
    <property type="match status" value="2"/>
</dbReference>
<evidence type="ECO:0000256" key="13">
    <source>
        <dbReference type="PROSITE-ProRule" id="PRU00124"/>
    </source>
</evidence>
<reference evidence="17" key="2">
    <citation type="journal article" date="2021" name="Genome Biol. Evol.">
        <title>Developing a high-quality reference genome for a parasitic bivalve with doubly uniparental inheritance (Bivalvia: Unionida).</title>
        <authorList>
            <person name="Smith C.H."/>
        </authorList>
    </citation>
    <scope>NUCLEOTIDE SEQUENCE</scope>
    <source>
        <strain evidence="17">CHS0354</strain>
        <tissue evidence="17">Mantle</tissue>
    </source>
</reference>
<dbReference type="PANTHER" id="PTHR24270">
    <property type="entry name" value="LOW-DENSITY LIPOPROTEIN RECEPTOR-RELATED"/>
    <property type="match status" value="1"/>
</dbReference>
<evidence type="ECO:0000256" key="8">
    <source>
        <dbReference type="ARBA" id="ARBA00022989"/>
    </source>
</evidence>
<comment type="caution">
    <text evidence="14">Lacks conserved residue(s) required for the propagation of feature annotation.</text>
</comment>
<evidence type="ECO:0000256" key="7">
    <source>
        <dbReference type="ARBA" id="ARBA00022825"/>
    </source>
</evidence>
<sequence>LDVPPGDTIVYITAEWIRSDSRVAIDNFKLMDGICYNKVLGTWVAGQCPYEMSPCRDNYKCISKYKLCDFEKDCFDGSDEDRHSCNIQCGFEEKSCGYTNRSNTGIYWNLRSGSQFTRPQFDKTYGTQQGHFMVLSDTRNPEDYLLDSNGRVMPIGYNIASLTSPEEEIQSESCAEFYYYLNGSEIRPSPLSAQLLVYVMSNNQKVLSWYDNVNRTIHGWLKGWVHVPQGHVRVIFEGKTTTTLDVWPGVVALDEITMKPGPCSKPPECGSNAFKCVTSSVCIPVYLQCDGEHDCSDGSDENGCSSKPDYEIILANGDGSYGTLAIFYHGHWTPVCYNNKAYTDTIASLVCLKLGYK</sequence>
<dbReference type="InterPro" id="IPR002172">
    <property type="entry name" value="LDrepeatLR_classA_rpt"/>
</dbReference>
<feature type="disulfide bond" evidence="13">
    <location>
        <begin position="289"/>
        <end position="304"/>
    </location>
</feature>
<accession>A0AAE0VXA2</accession>
<proteinExistence type="predicted"/>
<dbReference type="EMBL" id="JAEAOA010000547">
    <property type="protein sequence ID" value="KAK3592607.1"/>
    <property type="molecule type" value="Genomic_DNA"/>
</dbReference>
<evidence type="ECO:0000256" key="4">
    <source>
        <dbReference type="ARBA" id="ARBA00022692"/>
    </source>
</evidence>
<keyword evidence="5" id="KW-0677">Repeat</keyword>
<dbReference type="FunFam" id="4.10.400.10:FF:000045">
    <property type="entry name" value="Low-density lipoprotein receptor-related protein 2"/>
    <property type="match status" value="1"/>
</dbReference>
<evidence type="ECO:0000256" key="2">
    <source>
        <dbReference type="ARBA" id="ARBA00004308"/>
    </source>
</evidence>
<evidence type="ECO:0000313" key="18">
    <source>
        <dbReference type="Proteomes" id="UP001195483"/>
    </source>
</evidence>
<dbReference type="Pfam" id="PF00629">
    <property type="entry name" value="MAM"/>
    <property type="match status" value="1"/>
</dbReference>
<comment type="caution">
    <text evidence="17">The sequence shown here is derived from an EMBL/GenBank/DDBJ whole genome shotgun (WGS) entry which is preliminary data.</text>
</comment>
<name>A0AAE0VXA2_9BIVA</name>
<keyword evidence="3" id="KW-0645">Protease</keyword>
<evidence type="ECO:0000256" key="12">
    <source>
        <dbReference type="ARBA" id="ARBA00023180"/>
    </source>
</evidence>
<keyword evidence="6" id="KW-0378">Hydrolase</keyword>
<evidence type="ECO:0000259" key="15">
    <source>
        <dbReference type="PROSITE" id="PS50060"/>
    </source>
</evidence>
<keyword evidence="7" id="KW-0720">Serine protease</keyword>
<reference evidence="17" key="3">
    <citation type="submission" date="2023-05" db="EMBL/GenBank/DDBJ databases">
        <authorList>
            <person name="Smith C.H."/>
        </authorList>
    </citation>
    <scope>NUCLEOTIDE SEQUENCE</scope>
    <source>
        <strain evidence="17">CHS0354</strain>
        <tissue evidence="17">Mantle</tissue>
    </source>
</reference>
<dbReference type="PROSITE" id="PS01209">
    <property type="entry name" value="LDLRA_1"/>
    <property type="match status" value="2"/>
</dbReference>
<dbReference type="InterPro" id="IPR001190">
    <property type="entry name" value="SRCR"/>
</dbReference>
<evidence type="ECO:0000259" key="16">
    <source>
        <dbReference type="PROSITE" id="PS50287"/>
    </source>
</evidence>
<evidence type="ECO:0000256" key="10">
    <source>
        <dbReference type="ARBA" id="ARBA00023157"/>
    </source>
</evidence>
<dbReference type="SUPFAM" id="SSF56487">
    <property type="entry name" value="SRCR-like"/>
    <property type="match status" value="1"/>
</dbReference>
<dbReference type="SMART" id="SM00137">
    <property type="entry name" value="MAM"/>
    <property type="match status" value="1"/>
</dbReference>
<dbReference type="PRINTS" id="PR00261">
    <property type="entry name" value="LDLRECEPTOR"/>
</dbReference>
<dbReference type="InterPro" id="IPR036055">
    <property type="entry name" value="LDL_receptor-like_sf"/>
</dbReference>
<dbReference type="SMART" id="SM00192">
    <property type="entry name" value="LDLa"/>
    <property type="match status" value="2"/>
</dbReference>
<gene>
    <name evidence="17" type="ORF">CHS0354_008142</name>
</gene>
<dbReference type="GO" id="GO:0012505">
    <property type="term" value="C:endomembrane system"/>
    <property type="evidence" value="ECO:0007669"/>
    <property type="project" value="UniProtKB-SubCell"/>
</dbReference>
<dbReference type="InterPro" id="IPR050685">
    <property type="entry name" value="LDLR"/>
</dbReference>
<evidence type="ECO:0000256" key="1">
    <source>
        <dbReference type="ARBA" id="ARBA00004167"/>
    </source>
</evidence>
<dbReference type="CDD" id="cd00112">
    <property type="entry name" value="LDLa"/>
    <property type="match status" value="2"/>
</dbReference>
<keyword evidence="12" id="KW-0325">Glycoprotein</keyword>
<dbReference type="Gene3D" id="2.60.120.200">
    <property type="match status" value="1"/>
</dbReference>
<evidence type="ECO:0000313" key="17">
    <source>
        <dbReference type="EMBL" id="KAK3592607.1"/>
    </source>
</evidence>
<dbReference type="AlphaFoldDB" id="A0AAE0VXA2"/>
<evidence type="ECO:0000256" key="9">
    <source>
        <dbReference type="ARBA" id="ARBA00023136"/>
    </source>
</evidence>
<reference evidence="17" key="1">
    <citation type="journal article" date="2021" name="Genome Biol. Evol.">
        <title>A High-Quality Reference Genome for a Parasitic Bivalve with Doubly Uniparental Inheritance (Bivalvia: Unionida).</title>
        <authorList>
            <person name="Smith C.H."/>
        </authorList>
    </citation>
    <scope>NUCLEOTIDE SEQUENCE</scope>
    <source>
        <strain evidence="17">CHS0354</strain>
    </source>
</reference>
<dbReference type="InterPro" id="IPR036772">
    <property type="entry name" value="SRCR-like_dom_sf"/>
</dbReference>
<evidence type="ECO:0000256" key="3">
    <source>
        <dbReference type="ARBA" id="ARBA00022670"/>
    </source>
</evidence>
<dbReference type="SUPFAM" id="SSF57424">
    <property type="entry name" value="LDL receptor-like module"/>
    <property type="match status" value="2"/>
</dbReference>
<feature type="domain" description="MAM" evidence="15">
    <location>
        <begin position="87"/>
        <end position="265"/>
    </location>
</feature>
<protein>
    <submittedName>
        <fullName evidence="17">Uncharacterized protein</fullName>
    </submittedName>
</protein>
<feature type="non-terminal residue" evidence="17">
    <location>
        <position position="1"/>
    </location>
</feature>
<keyword evidence="8" id="KW-1133">Transmembrane helix</keyword>
<dbReference type="Pfam" id="PF00057">
    <property type="entry name" value="Ldl_recept_a"/>
    <property type="match status" value="1"/>
</dbReference>
<feature type="domain" description="SRCR" evidence="16">
    <location>
        <begin position="312"/>
        <end position="357"/>
    </location>
</feature>
<keyword evidence="18" id="KW-1185">Reference proteome</keyword>
<dbReference type="GO" id="GO:0005886">
    <property type="term" value="C:plasma membrane"/>
    <property type="evidence" value="ECO:0007669"/>
    <property type="project" value="TreeGrafter"/>
</dbReference>
<evidence type="ECO:0000256" key="11">
    <source>
        <dbReference type="ARBA" id="ARBA00023170"/>
    </source>
</evidence>
<dbReference type="Proteomes" id="UP001195483">
    <property type="component" value="Unassembled WGS sequence"/>
</dbReference>
<keyword evidence="10 13" id="KW-1015">Disulfide bond</keyword>
<comment type="subcellular location">
    <subcellularLocation>
        <location evidence="2">Endomembrane system</location>
    </subcellularLocation>
    <subcellularLocation>
        <location evidence="1">Membrane</location>
        <topology evidence="1">Single-pass membrane protein</topology>
    </subcellularLocation>
</comment>
<dbReference type="InterPro" id="IPR023415">
    <property type="entry name" value="LDLR_class-A_CS"/>
</dbReference>
<dbReference type="Gene3D" id="4.10.400.10">
    <property type="entry name" value="Low-density Lipoprotein Receptor"/>
    <property type="match status" value="2"/>
</dbReference>
<keyword evidence="9" id="KW-0472">Membrane</keyword>
<dbReference type="PANTHER" id="PTHR24270:SF62">
    <property type="entry name" value="LOW-DENSITY LIPOPROTEIN RECEPTOR-RELATED PROTEIN 2"/>
    <property type="match status" value="1"/>
</dbReference>
<dbReference type="GO" id="GO:0008236">
    <property type="term" value="F:serine-type peptidase activity"/>
    <property type="evidence" value="ECO:0007669"/>
    <property type="project" value="UniProtKB-KW"/>
</dbReference>
<dbReference type="InterPro" id="IPR000998">
    <property type="entry name" value="MAM_dom"/>
</dbReference>
<keyword evidence="11" id="KW-0675">Receptor</keyword>
<evidence type="ECO:0000256" key="5">
    <source>
        <dbReference type="ARBA" id="ARBA00022737"/>
    </source>
</evidence>
<dbReference type="InterPro" id="IPR013320">
    <property type="entry name" value="ConA-like_dom_sf"/>
</dbReference>
<evidence type="ECO:0000256" key="6">
    <source>
        <dbReference type="ARBA" id="ARBA00022801"/>
    </source>
</evidence>
<dbReference type="SUPFAM" id="SSF49899">
    <property type="entry name" value="Concanavalin A-like lectins/glucanases"/>
    <property type="match status" value="1"/>
</dbReference>
<evidence type="ECO:0000256" key="14">
    <source>
        <dbReference type="PROSITE-ProRule" id="PRU00196"/>
    </source>
</evidence>
<organism evidence="17 18">
    <name type="scientific">Potamilus streckersoni</name>
    <dbReference type="NCBI Taxonomy" id="2493646"/>
    <lineage>
        <taxon>Eukaryota</taxon>
        <taxon>Metazoa</taxon>
        <taxon>Spiralia</taxon>
        <taxon>Lophotrochozoa</taxon>
        <taxon>Mollusca</taxon>
        <taxon>Bivalvia</taxon>
        <taxon>Autobranchia</taxon>
        <taxon>Heteroconchia</taxon>
        <taxon>Palaeoheterodonta</taxon>
        <taxon>Unionida</taxon>
        <taxon>Unionoidea</taxon>
        <taxon>Unionidae</taxon>
        <taxon>Ambleminae</taxon>
        <taxon>Lampsilini</taxon>
        <taxon>Potamilus</taxon>
    </lineage>
</organism>
<keyword evidence="4" id="KW-0812">Transmembrane</keyword>
<dbReference type="PROSITE" id="PS50060">
    <property type="entry name" value="MAM_2"/>
    <property type="match status" value="1"/>
</dbReference>